<organism evidence="1 2">
    <name type="scientific">Alicyclobacillus dauci</name>
    <dbReference type="NCBI Taxonomy" id="1475485"/>
    <lineage>
        <taxon>Bacteria</taxon>
        <taxon>Bacillati</taxon>
        <taxon>Bacillota</taxon>
        <taxon>Bacilli</taxon>
        <taxon>Bacillales</taxon>
        <taxon>Alicyclobacillaceae</taxon>
        <taxon>Alicyclobacillus</taxon>
    </lineage>
</organism>
<reference evidence="1" key="1">
    <citation type="submission" date="2022-08" db="EMBL/GenBank/DDBJ databases">
        <title>Alicyclobacillus dauci DSM2870, complete genome.</title>
        <authorList>
            <person name="Wang Q."/>
            <person name="Cai R."/>
            <person name="Wang Z."/>
        </authorList>
    </citation>
    <scope>NUCLEOTIDE SEQUENCE</scope>
    <source>
        <strain evidence="1">DSM 28700</strain>
    </source>
</reference>
<sequence>MEMDMNDVNFAHLHEDTLNDIKKLEKQLSTEMNREIILLAYEQRDDANGIRDTASH</sequence>
<keyword evidence="2" id="KW-1185">Reference proteome</keyword>
<accession>A0ABY6Z7F8</accession>
<proteinExistence type="predicted"/>
<evidence type="ECO:0008006" key="3">
    <source>
        <dbReference type="Google" id="ProtNLM"/>
    </source>
</evidence>
<gene>
    <name evidence="1" type="ORF">NZD86_10245</name>
</gene>
<dbReference type="Proteomes" id="UP001164803">
    <property type="component" value="Chromosome"/>
</dbReference>
<dbReference type="EMBL" id="CP104064">
    <property type="protein sequence ID" value="WAH38821.1"/>
    <property type="molecule type" value="Genomic_DNA"/>
</dbReference>
<protein>
    <recommendedName>
        <fullName evidence="3">Spo0E like sporulation regulatory protein</fullName>
    </recommendedName>
</protein>
<dbReference type="RefSeq" id="WP_268046413.1">
    <property type="nucleotide sequence ID" value="NZ_CP104064.1"/>
</dbReference>
<evidence type="ECO:0000313" key="2">
    <source>
        <dbReference type="Proteomes" id="UP001164803"/>
    </source>
</evidence>
<evidence type="ECO:0000313" key="1">
    <source>
        <dbReference type="EMBL" id="WAH38821.1"/>
    </source>
</evidence>
<name>A0ABY6Z7F8_9BACL</name>